<dbReference type="Proteomes" id="UP001465976">
    <property type="component" value="Unassembled WGS sequence"/>
</dbReference>
<organism evidence="2 3">
    <name type="scientific">Marasmius crinis-equi</name>
    <dbReference type="NCBI Taxonomy" id="585013"/>
    <lineage>
        <taxon>Eukaryota</taxon>
        <taxon>Fungi</taxon>
        <taxon>Dikarya</taxon>
        <taxon>Basidiomycota</taxon>
        <taxon>Agaricomycotina</taxon>
        <taxon>Agaricomycetes</taxon>
        <taxon>Agaricomycetidae</taxon>
        <taxon>Agaricales</taxon>
        <taxon>Marasmiineae</taxon>
        <taxon>Marasmiaceae</taxon>
        <taxon>Marasmius</taxon>
    </lineage>
</organism>
<evidence type="ECO:0000313" key="3">
    <source>
        <dbReference type="Proteomes" id="UP001465976"/>
    </source>
</evidence>
<dbReference type="Pfam" id="PF22041">
    <property type="entry name" value="GST_C_7"/>
    <property type="match status" value="1"/>
</dbReference>
<dbReference type="InterPro" id="IPR054416">
    <property type="entry name" value="GST_UstS-like_C"/>
</dbReference>
<accession>A0ABR3ES26</accession>
<name>A0ABR3ES26_9AGAR</name>
<evidence type="ECO:0000313" key="2">
    <source>
        <dbReference type="EMBL" id="KAL0565671.1"/>
    </source>
</evidence>
<dbReference type="Gene3D" id="1.20.1050.10">
    <property type="match status" value="1"/>
</dbReference>
<dbReference type="PROSITE" id="PS50404">
    <property type="entry name" value="GST_NTER"/>
    <property type="match status" value="1"/>
</dbReference>
<reference evidence="2 3" key="1">
    <citation type="submission" date="2024-02" db="EMBL/GenBank/DDBJ databases">
        <title>A draft genome for the cacao thread blight pathogen Marasmius crinis-equi.</title>
        <authorList>
            <person name="Cohen S.P."/>
            <person name="Baruah I.K."/>
            <person name="Amoako-Attah I."/>
            <person name="Bukari Y."/>
            <person name="Meinhardt L.W."/>
            <person name="Bailey B.A."/>
        </authorList>
    </citation>
    <scope>NUCLEOTIDE SEQUENCE [LARGE SCALE GENOMIC DNA]</scope>
    <source>
        <strain evidence="2 3">GH-76</strain>
    </source>
</reference>
<sequence>MWARAGYPEFRDTQLIVARSCQFCLPKNALVYRITERFTYRYTLNYKSIPYKVQLVDYVTLEPIAKSLGALPTAKKPDGSPRWTVPFIYDSSSNRTVSDSLAIAEYLEKMYPKSPQIFPSGTKGLQAAFCDAVIGKIVASGFATLLRPKLRELGTEEVKESMRIRYGTGDSAQLPPLAESNAEVVWSKSKEAFDELAQGYPEVGDGVRGVFVMGDEPLFADFALGGLLWEFMVAFGKDSEEWKRMGAWMGGRAGRLVQVLDAVKSARVIEE</sequence>
<dbReference type="SUPFAM" id="SSF52833">
    <property type="entry name" value="Thioredoxin-like"/>
    <property type="match status" value="1"/>
</dbReference>
<dbReference type="Gene3D" id="3.40.30.10">
    <property type="entry name" value="Glutaredoxin"/>
    <property type="match status" value="1"/>
</dbReference>
<dbReference type="EMBL" id="JBAHYK010002170">
    <property type="protein sequence ID" value="KAL0565671.1"/>
    <property type="molecule type" value="Genomic_DNA"/>
</dbReference>
<keyword evidence="3" id="KW-1185">Reference proteome</keyword>
<gene>
    <name evidence="2" type="ORF">V5O48_016350</name>
</gene>
<comment type="caution">
    <text evidence="2">The sequence shown here is derived from an EMBL/GenBank/DDBJ whole genome shotgun (WGS) entry which is preliminary data.</text>
</comment>
<protein>
    <recommendedName>
        <fullName evidence="1">GST N-terminal domain-containing protein</fullName>
    </recommendedName>
</protein>
<dbReference type="InterPro" id="IPR004045">
    <property type="entry name" value="Glutathione_S-Trfase_N"/>
</dbReference>
<dbReference type="Pfam" id="PF13409">
    <property type="entry name" value="GST_N_2"/>
    <property type="match status" value="1"/>
</dbReference>
<feature type="domain" description="GST N-terminal" evidence="1">
    <location>
        <begin position="41"/>
        <end position="115"/>
    </location>
</feature>
<proteinExistence type="predicted"/>
<dbReference type="InterPro" id="IPR036249">
    <property type="entry name" value="Thioredoxin-like_sf"/>
</dbReference>
<evidence type="ECO:0000259" key="1">
    <source>
        <dbReference type="PROSITE" id="PS50404"/>
    </source>
</evidence>